<evidence type="ECO:0000313" key="2">
    <source>
        <dbReference type="Proteomes" id="UP000194761"/>
    </source>
</evidence>
<dbReference type="Proteomes" id="UP000194761">
    <property type="component" value="Unassembled WGS sequence"/>
</dbReference>
<accession>A0A243RJP6</accession>
<dbReference type="AlphaFoldDB" id="A0A243RJP6"/>
<gene>
    <name evidence="1" type="ORF">CA984_19730</name>
</gene>
<reference evidence="1 2" key="1">
    <citation type="submission" date="2017-05" db="EMBL/GenBank/DDBJ databases">
        <title>Biotechnological potential of actinobacteria isolated from South African environments.</title>
        <authorList>
            <person name="Le Roes-Hill M."/>
            <person name="Prins A."/>
            <person name="Durrell K.A."/>
        </authorList>
    </citation>
    <scope>NUCLEOTIDE SEQUENCE [LARGE SCALE GENOMIC DNA]</scope>
    <source>
        <strain evidence="1">M26</strain>
    </source>
</reference>
<name>A0A243RJP6_9ACTN</name>
<dbReference type="EMBL" id="NGFP01000088">
    <property type="protein sequence ID" value="OUC95109.1"/>
    <property type="molecule type" value="Genomic_DNA"/>
</dbReference>
<protein>
    <submittedName>
        <fullName evidence="1">Uncharacterized protein</fullName>
    </submittedName>
</protein>
<proteinExistence type="predicted"/>
<sequence length="99" mass="10724">MVEVRSIEVFHAWPVAQPDACFALRSETVKAAEIAARIGLEPDEATVRGSRMRPQSGAAGRQSRPILLCMSAFRVFSPGSLPTMLLFPCLSFSVPVAPH</sequence>
<keyword evidence="2" id="KW-1185">Reference proteome</keyword>
<comment type="caution">
    <text evidence="1">The sequence shown here is derived from an EMBL/GenBank/DDBJ whole genome shotgun (WGS) entry which is preliminary data.</text>
</comment>
<organism evidence="1 2">
    <name type="scientific">Streptosporangium minutum</name>
    <dbReference type="NCBI Taxonomy" id="569862"/>
    <lineage>
        <taxon>Bacteria</taxon>
        <taxon>Bacillati</taxon>
        <taxon>Actinomycetota</taxon>
        <taxon>Actinomycetes</taxon>
        <taxon>Streptosporangiales</taxon>
        <taxon>Streptosporangiaceae</taxon>
        <taxon>Streptosporangium</taxon>
    </lineage>
</organism>
<evidence type="ECO:0000313" key="1">
    <source>
        <dbReference type="EMBL" id="OUC95109.1"/>
    </source>
</evidence>